<dbReference type="Pfam" id="PF13041">
    <property type="entry name" value="PPR_2"/>
    <property type="match status" value="1"/>
</dbReference>
<sequence>MLRILTSENQFKRIETIIAEVMFGACSPSPPLYNTIISYFCKRKLLGETINAFKKVQRDPNCKPTLQTYTMILNSMLQKFTKLNASCIYLHTVRSLMRHMKATVIVPDTFTLNLVINAYSKCLEMDEAIKVLRRWVCIVVNLMPIHTVL</sequence>
<dbReference type="EMBL" id="KI393807">
    <property type="protein sequence ID" value="ERN07046.1"/>
    <property type="molecule type" value="Genomic_DNA"/>
</dbReference>
<dbReference type="Pfam" id="PF01535">
    <property type="entry name" value="PPR"/>
    <property type="match status" value="1"/>
</dbReference>
<dbReference type="HOGENOM" id="CLU_1752175_0_0_1"/>
<dbReference type="Proteomes" id="UP000017836">
    <property type="component" value="Unassembled WGS sequence"/>
</dbReference>
<evidence type="ECO:0000313" key="4">
    <source>
        <dbReference type="Proteomes" id="UP000017836"/>
    </source>
</evidence>
<dbReference type="Gramene" id="ERN07046">
    <property type="protein sequence ID" value="ERN07046"/>
    <property type="gene ID" value="AMTR_s00019p00035300"/>
</dbReference>
<accession>W1PHE1</accession>
<dbReference type="NCBIfam" id="TIGR00756">
    <property type="entry name" value="PPR"/>
    <property type="match status" value="1"/>
</dbReference>
<comment type="similarity">
    <text evidence="1">Belongs to the PPR family. P subfamily.</text>
</comment>
<protein>
    <recommendedName>
        <fullName evidence="5">Pentacotripeptide-repeat region of PRORP domain-containing protein</fullName>
    </recommendedName>
</protein>
<gene>
    <name evidence="3" type="ORF">AMTR_s00019p00035300</name>
</gene>
<dbReference type="PANTHER" id="PTHR47938">
    <property type="entry name" value="RESPIRATORY COMPLEX I CHAPERONE (CIA84), PUTATIVE (AFU_ORTHOLOGUE AFUA_2G06020)-RELATED"/>
    <property type="match status" value="1"/>
</dbReference>
<reference evidence="4" key="1">
    <citation type="journal article" date="2013" name="Science">
        <title>The Amborella genome and the evolution of flowering plants.</title>
        <authorList>
            <consortium name="Amborella Genome Project"/>
        </authorList>
    </citation>
    <scope>NUCLEOTIDE SEQUENCE [LARGE SCALE GENOMIC DNA]</scope>
</reference>
<dbReference type="InterPro" id="IPR002885">
    <property type="entry name" value="PPR_rpt"/>
</dbReference>
<dbReference type="eggNOG" id="KOG4197">
    <property type="taxonomic scope" value="Eukaryota"/>
</dbReference>
<dbReference type="AlphaFoldDB" id="W1PHE1"/>
<dbReference type="InterPro" id="IPR011990">
    <property type="entry name" value="TPR-like_helical_dom_sf"/>
</dbReference>
<keyword evidence="2" id="KW-0677">Repeat</keyword>
<evidence type="ECO:0008006" key="5">
    <source>
        <dbReference type="Google" id="ProtNLM"/>
    </source>
</evidence>
<proteinExistence type="inferred from homology"/>
<organism evidence="3 4">
    <name type="scientific">Amborella trichopoda</name>
    <dbReference type="NCBI Taxonomy" id="13333"/>
    <lineage>
        <taxon>Eukaryota</taxon>
        <taxon>Viridiplantae</taxon>
        <taxon>Streptophyta</taxon>
        <taxon>Embryophyta</taxon>
        <taxon>Tracheophyta</taxon>
        <taxon>Spermatophyta</taxon>
        <taxon>Magnoliopsida</taxon>
        <taxon>Amborellales</taxon>
        <taxon>Amborellaceae</taxon>
        <taxon>Amborella</taxon>
    </lineage>
</organism>
<name>W1PHE1_AMBTC</name>
<evidence type="ECO:0000313" key="3">
    <source>
        <dbReference type="EMBL" id="ERN07046.1"/>
    </source>
</evidence>
<dbReference type="OMA" id="KLNASCI"/>
<dbReference type="PANTHER" id="PTHR47938:SF2">
    <property type="entry name" value="OS06G0184866 PROTEIN"/>
    <property type="match status" value="1"/>
</dbReference>
<evidence type="ECO:0000256" key="2">
    <source>
        <dbReference type="ARBA" id="ARBA00022737"/>
    </source>
</evidence>
<dbReference type="Gene3D" id="1.25.40.10">
    <property type="entry name" value="Tetratricopeptide repeat domain"/>
    <property type="match status" value="1"/>
</dbReference>
<evidence type="ECO:0000256" key="1">
    <source>
        <dbReference type="ARBA" id="ARBA00007626"/>
    </source>
</evidence>
<keyword evidence="4" id="KW-1185">Reference proteome</keyword>